<comment type="caution">
    <text evidence="7">The sequence shown here is derived from an EMBL/GenBank/DDBJ whole genome shotgun (WGS) entry which is preliminary data.</text>
</comment>
<feature type="zinc finger region" description="TRAF-type" evidence="4">
    <location>
        <begin position="253"/>
        <end position="308"/>
    </location>
</feature>
<feature type="compositionally biased region" description="Basic and acidic residues" evidence="5">
    <location>
        <begin position="471"/>
        <end position="486"/>
    </location>
</feature>
<dbReference type="AlphaFoldDB" id="A0AAV6WLX5"/>
<evidence type="ECO:0000256" key="4">
    <source>
        <dbReference type="PROSITE-ProRule" id="PRU00207"/>
    </source>
</evidence>
<feature type="compositionally biased region" description="Basic and acidic residues" evidence="5">
    <location>
        <begin position="399"/>
        <end position="464"/>
    </location>
</feature>
<evidence type="ECO:0000256" key="3">
    <source>
        <dbReference type="ARBA" id="ARBA00022833"/>
    </source>
</evidence>
<keyword evidence="3 4" id="KW-0862">Zinc</keyword>
<protein>
    <recommendedName>
        <fullName evidence="6">TRAF-type domain-containing protein</fullName>
    </recommendedName>
</protein>
<keyword evidence="1 4" id="KW-0479">Metal-binding</keyword>
<dbReference type="PANTHER" id="PTHR10131">
    <property type="entry name" value="TNF RECEPTOR ASSOCIATED FACTOR"/>
    <property type="match status" value="1"/>
</dbReference>
<gene>
    <name evidence="7" type="ORF">BUALT_Bualt16G0129000</name>
</gene>
<sequence length="700" mass="78225">MLPSEDGTLKDWAFSLAFLGVGRFMHIQSLVVPLNPVMNPPADDNGLKPEKLEEEKKKGALCHCDLYDVDIAHKIAQEFLPGLASACVDNTTGALFSNPATVAVEIRREMVDYLIQRCENFVVETLLLNGGTNAELSDDPYDIISNLIDDFASSKQNLFSRVSGWLLSERREDRIDDFVQEMEINGFWLLNRRESVAQTLLRNVDFKNLYHCNKSFKSPEELEDHKSSCSFRTMTCANEGCDYRFSAAQMDQHDSICPFKILNCEQNCSESIMRREMDRHCITVCPMKLVKCPFYSVGCLSSIPQSTIDQHRSENLGSHLLHILQGVHKQASADNLKERVEELCKVRVGKVEKLSSPANLAAARDARSLGNAIKDLEAKLGPLKVLATPKPSDNVTGSTDKKEDSSVSAIKEVRFEESPRKIEERVNSPSEHSDSNDPSHIKEDSTILSTKEVRFEETPRKNEESVNSPSKRSDSSDPSHIKKKLVESQPQPINREFVEPISVQKSLNESPLQNEDGLDSLNKVEVQIGMSTEEKVVEPAIDEHILSPIKVEENTNSLAKREKHADSPAENKESTESPEREEHKESFNFVQESLKESPLQREKGLGSMDGVRVQMEKSAEKKVTEPNKDEHFTTPIKVEEDTSLVAKSEKNADSAESTKSSLREEPNEPSNSEVFAEPTPVKEQPESLSSAAAGVEDVKS</sequence>
<proteinExistence type="predicted"/>
<reference evidence="7" key="1">
    <citation type="submission" date="2019-10" db="EMBL/GenBank/DDBJ databases">
        <authorList>
            <person name="Zhang R."/>
            <person name="Pan Y."/>
            <person name="Wang J."/>
            <person name="Ma R."/>
            <person name="Yu S."/>
        </authorList>
    </citation>
    <scope>NUCLEOTIDE SEQUENCE</scope>
    <source>
        <strain evidence="7">LA-IB0</strain>
        <tissue evidence="7">Leaf</tissue>
    </source>
</reference>
<evidence type="ECO:0000256" key="2">
    <source>
        <dbReference type="ARBA" id="ARBA00022771"/>
    </source>
</evidence>
<evidence type="ECO:0000256" key="5">
    <source>
        <dbReference type="SAM" id="MobiDB-lite"/>
    </source>
</evidence>
<dbReference type="InterPro" id="IPR001293">
    <property type="entry name" value="Znf_TRAF"/>
</dbReference>
<dbReference type="GO" id="GO:0008270">
    <property type="term" value="F:zinc ion binding"/>
    <property type="evidence" value="ECO:0007669"/>
    <property type="project" value="UniProtKB-KW"/>
</dbReference>
<dbReference type="PROSITE" id="PS50145">
    <property type="entry name" value="ZF_TRAF"/>
    <property type="match status" value="1"/>
</dbReference>
<accession>A0AAV6WLX5</accession>
<organism evidence="7 8">
    <name type="scientific">Buddleja alternifolia</name>
    <dbReference type="NCBI Taxonomy" id="168488"/>
    <lineage>
        <taxon>Eukaryota</taxon>
        <taxon>Viridiplantae</taxon>
        <taxon>Streptophyta</taxon>
        <taxon>Embryophyta</taxon>
        <taxon>Tracheophyta</taxon>
        <taxon>Spermatophyta</taxon>
        <taxon>Magnoliopsida</taxon>
        <taxon>eudicotyledons</taxon>
        <taxon>Gunneridae</taxon>
        <taxon>Pentapetalae</taxon>
        <taxon>asterids</taxon>
        <taxon>lamiids</taxon>
        <taxon>Lamiales</taxon>
        <taxon>Scrophulariaceae</taxon>
        <taxon>Buddlejeae</taxon>
        <taxon>Buddleja</taxon>
    </lineage>
</organism>
<feature type="compositionally biased region" description="Basic and acidic residues" evidence="5">
    <location>
        <begin position="614"/>
        <end position="640"/>
    </location>
</feature>
<feature type="compositionally biased region" description="Polar residues" evidence="5">
    <location>
        <begin position="503"/>
        <end position="513"/>
    </location>
</feature>
<feature type="region of interest" description="Disordered" evidence="5">
    <location>
        <begin position="548"/>
        <end position="700"/>
    </location>
</feature>
<dbReference type="Proteomes" id="UP000826271">
    <property type="component" value="Unassembled WGS sequence"/>
</dbReference>
<evidence type="ECO:0000256" key="1">
    <source>
        <dbReference type="ARBA" id="ARBA00022723"/>
    </source>
</evidence>
<keyword evidence="2 4" id="KW-0863">Zinc-finger</keyword>
<dbReference type="EMBL" id="WHWC01000016">
    <property type="protein sequence ID" value="KAG8367980.1"/>
    <property type="molecule type" value="Genomic_DNA"/>
</dbReference>
<dbReference type="InterPro" id="IPR013083">
    <property type="entry name" value="Znf_RING/FYVE/PHD"/>
</dbReference>
<evidence type="ECO:0000259" key="6">
    <source>
        <dbReference type="PROSITE" id="PS50145"/>
    </source>
</evidence>
<feature type="region of interest" description="Disordered" evidence="5">
    <location>
        <begin position="386"/>
        <end position="519"/>
    </location>
</feature>
<dbReference type="SUPFAM" id="SSF49599">
    <property type="entry name" value="TRAF domain-like"/>
    <property type="match status" value="1"/>
</dbReference>
<feature type="compositionally biased region" description="Basic and acidic residues" evidence="5">
    <location>
        <begin position="593"/>
        <end position="604"/>
    </location>
</feature>
<evidence type="ECO:0000313" key="7">
    <source>
        <dbReference type="EMBL" id="KAG8367980.1"/>
    </source>
</evidence>
<keyword evidence="8" id="KW-1185">Reference proteome</keyword>
<name>A0AAV6WLX5_9LAMI</name>
<evidence type="ECO:0000313" key="8">
    <source>
        <dbReference type="Proteomes" id="UP000826271"/>
    </source>
</evidence>
<feature type="compositionally biased region" description="Basic and acidic residues" evidence="5">
    <location>
        <begin position="548"/>
        <end position="586"/>
    </location>
</feature>
<dbReference type="Pfam" id="PF02176">
    <property type="entry name" value="zf-TRAF"/>
    <property type="match status" value="1"/>
</dbReference>
<dbReference type="PANTHER" id="PTHR10131:SF161">
    <property type="entry name" value="F26K24.24 PROTEIN"/>
    <property type="match status" value="1"/>
</dbReference>
<feature type="domain" description="TRAF-type" evidence="6">
    <location>
        <begin position="253"/>
        <end position="308"/>
    </location>
</feature>
<dbReference type="Gene3D" id="3.30.40.10">
    <property type="entry name" value="Zinc/RING finger domain, C3HC4 (zinc finger)"/>
    <property type="match status" value="1"/>
</dbReference>